<dbReference type="HOGENOM" id="CLU_274637_0_0_1"/>
<comment type="caution">
    <text evidence="2">The sequence shown here is derived from an EMBL/GenBank/DDBJ whole genome shotgun (WGS) entry which is preliminary data.</text>
</comment>
<organism evidence="2 3">
    <name type="scientific">Colletotrichum fioriniae PJ7</name>
    <dbReference type="NCBI Taxonomy" id="1445577"/>
    <lineage>
        <taxon>Eukaryota</taxon>
        <taxon>Fungi</taxon>
        <taxon>Dikarya</taxon>
        <taxon>Ascomycota</taxon>
        <taxon>Pezizomycotina</taxon>
        <taxon>Sordariomycetes</taxon>
        <taxon>Hypocreomycetidae</taxon>
        <taxon>Glomerellales</taxon>
        <taxon>Glomerellaceae</taxon>
        <taxon>Colletotrichum</taxon>
        <taxon>Colletotrichum acutatum species complex</taxon>
    </lineage>
</organism>
<dbReference type="GO" id="GO:0006629">
    <property type="term" value="P:lipid metabolic process"/>
    <property type="evidence" value="ECO:0007669"/>
    <property type="project" value="InterPro"/>
</dbReference>
<sequence length="1166" mass="130086">MKLNVLLLAVAGAVRVQSAAVFAHFMVGNTADYTESTWRTDIRLAKEAHIDAFALNMAHGESMNEVSLERAFNVAKDEGFKLLFSFDYAGRGPWPKETVISYLKKYTSKDEYFKHNWIDIKSQVNCFFIPDWSSEGARPALALGNNVADGLFNWAAWPWGPRDMDTYVNASYFQYLDKRPYVMPVSPWFYTNIPGYNKNWMWRGDDIWHDRWIQVIYNQPEYVQTISWNDYGESHHIGSLYSHAMEAFTVGKAPYNYANNRPHDGWRQTLPFWIDYYKTGKATVSQESLVIWYRTSPSSACSEGGTVGNTASRLQIEFPPQLIMLDKIFFSAVLGSAAELTVTVGGKTFTPTWSSIPDGGVGVYHGSVVLLSETGDVNVQLSRPGRLLARVDGPAFSSASCDNGRTNWNPWVGSAVVAGSVSVTMPNSRQDQGYNKGTGAKGFRELCEFNCKYNYCPVSSCLCQAVGVPNTKPPALEKDGFPAKGKSENYSGLCSNACNLGFCPEEFCSETPQTTIVPTVSEFLPPACRAGTSLVGYERFEGLCSYACNFGFCPLHVCRCTSEGGLIEPPAQIPGATGKPVGGFNDEKLCEFACSRTWCPDVCKSNEDKDTESPMDPNDTCKEIDRTYSDLPIDRNGEYMRWLLMEPENAAATGRQYITIVNLTPHPFKLTSTRSYQMDEFNWGDIPPGKARQNVAHYTGKIGANKVDDNGEAYYDIGNTGKRRVVFDLSGMGKGQREYRVPGQEVPVTLVITGSDFFRDTIRDRTVANVVMPGTHDAGMSKLTDALLSGGSEDNTQTQMLNMYDQLRAGSRWFDLRVSSVHQVVNCCGNYDFWTMHVSDEVAEVVIGRTGERFDDVINEINRFTDENPGEVIFLQFRYLVGVRNVPSLGLIYWDEGIKDKFFDKLKEINNRCPGLDSGLQTSKIGDLMDKNDNKGCVLIFLNTQHLSKISDKGKHTSADDGIYNIGYIDLTDAWPEKEDTREMAEWAIKKWTDKTEGNFYVAQWLSTPHFWTSTYSYGLQSIAVLPTNPALYWRGVNEISDKIFLDVILVDYIGMVIMNEPGWDALSAELYTLAIGLNLYTISENCDISKRRSPLLPSPKNLRKPPSPLVSQFNGIIFANGTTIADPPPGLHPGRVEVLKNGTVFSNGTILEESVPNPDFNSTLF</sequence>
<dbReference type="PANTHER" id="PTHR13593:SF143">
    <property type="entry name" value="PHOSPHATIDYLINOSITOL-SPECIFIC PHOSPHOLIPASE C X DOMAIN-CONTAINING PROTEIN"/>
    <property type="match status" value="1"/>
</dbReference>
<evidence type="ECO:0000256" key="1">
    <source>
        <dbReference type="SAM" id="SignalP"/>
    </source>
</evidence>
<accession>A0A010S0K2</accession>
<evidence type="ECO:0000313" key="2">
    <source>
        <dbReference type="EMBL" id="EXF84119.1"/>
    </source>
</evidence>
<dbReference type="Pfam" id="PF03659">
    <property type="entry name" value="Glyco_hydro_71"/>
    <property type="match status" value="1"/>
</dbReference>
<dbReference type="OrthoDB" id="1046782at2759"/>
<evidence type="ECO:0008006" key="4">
    <source>
        <dbReference type="Google" id="ProtNLM"/>
    </source>
</evidence>
<dbReference type="InterPro" id="IPR051057">
    <property type="entry name" value="PI-PLC_domain"/>
</dbReference>
<protein>
    <recommendedName>
        <fullName evidence="4">Mutanase</fullName>
    </recommendedName>
</protein>
<dbReference type="InterPro" id="IPR017946">
    <property type="entry name" value="PLC-like_Pdiesterase_TIM-brl"/>
</dbReference>
<dbReference type="GO" id="GO:0008081">
    <property type="term" value="F:phosphoric diester hydrolase activity"/>
    <property type="evidence" value="ECO:0007669"/>
    <property type="project" value="InterPro"/>
</dbReference>
<evidence type="ECO:0000313" key="3">
    <source>
        <dbReference type="Proteomes" id="UP000020467"/>
    </source>
</evidence>
<dbReference type="Gene3D" id="3.20.20.190">
    <property type="entry name" value="Phosphatidylinositol (PI) phosphodiesterase"/>
    <property type="match status" value="1"/>
</dbReference>
<dbReference type="Gene3D" id="3.20.20.80">
    <property type="entry name" value="Glycosidases"/>
    <property type="match status" value="1"/>
</dbReference>
<dbReference type="InterPro" id="IPR005197">
    <property type="entry name" value="Glyco_hydro_71"/>
</dbReference>
<name>A0A010S0K2_9PEZI</name>
<feature type="signal peptide" evidence="1">
    <location>
        <begin position="1"/>
        <end position="18"/>
    </location>
</feature>
<dbReference type="GO" id="GO:0051118">
    <property type="term" value="F:glucan endo-1,3-alpha-glucosidase activity"/>
    <property type="evidence" value="ECO:0007669"/>
    <property type="project" value="InterPro"/>
</dbReference>
<dbReference type="EMBL" id="JARH01000201">
    <property type="protein sequence ID" value="EXF84119.1"/>
    <property type="molecule type" value="Genomic_DNA"/>
</dbReference>
<keyword evidence="1" id="KW-0732">Signal</keyword>
<gene>
    <name evidence="2" type="ORF">CFIO01_05622</name>
</gene>
<keyword evidence="3" id="KW-1185">Reference proteome</keyword>
<dbReference type="Proteomes" id="UP000020467">
    <property type="component" value="Unassembled WGS sequence"/>
</dbReference>
<dbReference type="AlphaFoldDB" id="A0A010S0K2"/>
<dbReference type="PANTHER" id="PTHR13593">
    <property type="match status" value="1"/>
</dbReference>
<reference evidence="2 3" key="1">
    <citation type="submission" date="2014-02" db="EMBL/GenBank/DDBJ databases">
        <title>The genome sequence of Colletotrichum fioriniae PJ7.</title>
        <authorList>
            <person name="Baroncelli R."/>
            <person name="Thon M.R."/>
        </authorList>
    </citation>
    <scope>NUCLEOTIDE SEQUENCE [LARGE SCALE GENOMIC DNA]</scope>
    <source>
        <strain evidence="2 3">PJ7</strain>
    </source>
</reference>
<feature type="chain" id="PRO_5001456337" description="Mutanase" evidence="1">
    <location>
        <begin position="19"/>
        <end position="1166"/>
    </location>
</feature>
<proteinExistence type="predicted"/>
<dbReference type="SUPFAM" id="SSF51695">
    <property type="entry name" value="PLC-like phosphodiesterases"/>
    <property type="match status" value="1"/>
</dbReference>
<dbReference type="eggNOG" id="ENOG502RZ85">
    <property type="taxonomic scope" value="Eukaryota"/>
</dbReference>
<dbReference type="KEGG" id="cfj:CFIO01_05622"/>
<dbReference type="CDD" id="cd11577">
    <property type="entry name" value="GH71"/>
    <property type="match status" value="1"/>
</dbReference>